<comment type="caution">
    <text evidence="1">The sequence shown here is derived from an EMBL/GenBank/DDBJ whole genome shotgun (WGS) entry which is preliminary data.</text>
</comment>
<sequence>KNAVGADIRTLPMTPEKVFMAMDEKYKV</sequence>
<name>W1V189_9FIRM</name>
<feature type="non-terminal residue" evidence="1">
    <location>
        <position position="1"/>
    </location>
</feature>
<evidence type="ECO:0000313" key="1">
    <source>
        <dbReference type="EMBL" id="ETI97658.1"/>
    </source>
</evidence>
<dbReference type="Proteomes" id="UP000018855">
    <property type="component" value="Unassembled WGS sequence"/>
</dbReference>
<evidence type="ECO:0000313" key="2">
    <source>
        <dbReference type="Proteomes" id="UP000018855"/>
    </source>
</evidence>
<accession>W1V189</accession>
<protein>
    <submittedName>
        <fullName evidence="1">Uncharacterized protein</fullName>
    </submittedName>
</protein>
<organism evidence="1 2">
    <name type="scientific">Veillonella dispar DORA_11</name>
    <dbReference type="NCBI Taxonomy" id="1403949"/>
    <lineage>
        <taxon>Bacteria</taxon>
        <taxon>Bacillati</taxon>
        <taxon>Bacillota</taxon>
        <taxon>Negativicutes</taxon>
        <taxon>Veillonellales</taxon>
        <taxon>Veillonellaceae</taxon>
        <taxon>Veillonella</taxon>
    </lineage>
</organism>
<proteinExistence type="predicted"/>
<gene>
    <name evidence="1" type="ORF">Q619_VDC00578G0001</name>
</gene>
<dbReference type="AlphaFoldDB" id="W1V189"/>
<reference evidence="1 2" key="1">
    <citation type="submission" date="2013-12" db="EMBL/GenBank/DDBJ databases">
        <title>A Varibaculum cambriense genome reconstructed from a premature infant gut community with otherwise low bacterial novelty that shifts toward anaerobic metabolism during the third week of life.</title>
        <authorList>
            <person name="Brown C.T."/>
            <person name="Sharon I."/>
            <person name="Thomas B.C."/>
            <person name="Castelle C.J."/>
            <person name="Morowitz M.J."/>
            <person name="Banfield J.F."/>
        </authorList>
    </citation>
    <scope>NUCLEOTIDE SEQUENCE [LARGE SCALE GENOMIC DNA]</scope>
    <source>
        <strain evidence="2">DORA_11</strain>
    </source>
</reference>
<dbReference type="EMBL" id="AZMJ01000578">
    <property type="protein sequence ID" value="ETI97658.1"/>
    <property type="molecule type" value="Genomic_DNA"/>
</dbReference>